<evidence type="ECO:0000313" key="2">
    <source>
        <dbReference type="EMBL" id="EFW93022.1"/>
    </source>
</evidence>
<name>E7QPU6_HALPU</name>
<dbReference type="AlphaFoldDB" id="E7QPU6"/>
<evidence type="ECO:0000313" key="3">
    <source>
        <dbReference type="EMBL" id="SHL69489.1"/>
    </source>
</evidence>
<dbReference type="EMBL" id="FRAN01000012">
    <property type="protein sequence ID" value="SHL69489.1"/>
    <property type="molecule type" value="Genomic_DNA"/>
</dbReference>
<dbReference type="OrthoDB" id="248370at2157"/>
<accession>E7QPU6</accession>
<keyword evidence="5" id="KW-1185">Reference proteome</keyword>
<dbReference type="InterPro" id="IPR055755">
    <property type="entry name" value="DUF7331"/>
</dbReference>
<proteinExistence type="predicted"/>
<protein>
    <submittedName>
        <fullName evidence="2">Uncharacterized protein</fullName>
    </submittedName>
</protein>
<sequence>MTTSTHEADDSRRDRDDDRYAELEVQDDAVLIYDQKNHTAWICSNGAVSLYSML</sequence>
<reference evidence="2 4" key="1">
    <citation type="journal article" date="2014" name="ISME J.">
        <title>Trehalose/2-sulfotrehalose biosynthesis and glycine-betaine uptake are widely spread mechanisms for osmoadaptation in the Halobacteriales.</title>
        <authorList>
            <person name="Youssef N.H."/>
            <person name="Savage-Ashlock K.N."/>
            <person name="McCully A.L."/>
            <person name="Luedtke B."/>
            <person name="Shaw E.I."/>
            <person name="Hoff W.D."/>
            <person name="Elshahed M.S."/>
        </authorList>
    </citation>
    <scope>NUCLEOTIDE SEQUENCE [LARGE SCALE GENOMIC DNA]</scope>
    <source>
        <strain evidence="2 4">DX253</strain>
    </source>
</reference>
<dbReference type="GeneID" id="300000520"/>
<reference evidence="5" key="3">
    <citation type="submission" date="2016-11" db="EMBL/GenBank/DDBJ databases">
        <authorList>
            <person name="Varghese N."/>
            <person name="Submissions S."/>
        </authorList>
    </citation>
    <scope>NUCLEOTIDE SEQUENCE [LARGE SCALE GENOMIC DNA]</scope>
    <source>
        <strain evidence="5">DX253</strain>
    </source>
</reference>
<feature type="region of interest" description="Disordered" evidence="1">
    <location>
        <begin position="1"/>
        <end position="20"/>
    </location>
</feature>
<dbReference type="Pfam" id="PF24018">
    <property type="entry name" value="DUF7331"/>
    <property type="match status" value="1"/>
</dbReference>
<dbReference type="EMBL" id="AEMG01000004">
    <property type="protein sequence ID" value="EFW93022.1"/>
    <property type="molecule type" value="Genomic_DNA"/>
</dbReference>
<dbReference type="Proteomes" id="UP000003751">
    <property type="component" value="Unassembled WGS sequence"/>
</dbReference>
<gene>
    <name evidence="3" type="ORF">SAMN05444342_4431</name>
    <name evidence="2" type="ORF">ZOD2009_04142</name>
</gene>
<evidence type="ECO:0000313" key="5">
    <source>
        <dbReference type="Proteomes" id="UP000184203"/>
    </source>
</evidence>
<evidence type="ECO:0000256" key="1">
    <source>
        <dbReference type="SAM" id="MobiDB-lite"/>
    </source>
</evidence>
<organism evidence="2 4">
    <name type="scientific">Haladaptatus paucihalophilus DX253</name>
    <dbReference type="NCBI Taxonomy" id="797209"/>
    <lineage>
        <taxon>Archaea</taxon>
        <taxon>Methanobacteriati</taxon>
        <taxon>Methanobacteriota</taxon>
        <taxon>Stenosarchaea group</taxon>
        <taxon>Halobacteria</taxon>
        <taxon>Halobacteriales</taxon>
        <taxon>Haladaptataceae</taxon>
        <taxon>Haladaptatus</taxon>
    </lineage>
</organism>
<dbReference type="PATRIC" id="fig|797209.4.peg.815"/>
<reference evidence="3" key="2">
    <citation type="submission" date="2016-11" db="EMBL/GenBank/DDBJ databases">
        <authorList>
            <person name="Jaros S."/>
            <person name="Januszkiewicz K."/>
            <person name="Wedrychowicz H."/>
        </authorList>
    </citation>
    <scope>NUCLEOTIDE SEQUENCE [LARGE SCALE GENOMIC DNA]</scope>
    <source>
        <strain evidence="3">DX253</strain>
    </source>
</reference>
<evidence type="ECO:0000313" key="4">
    <source>
        <dbReference type="Proteomes" id="UP000003751"/>
    </source>
</evidence>
<dbReference type="RefSeq" id="WP_007977317.1">
    <property type="nucleotide sequence ID" value="NZ_AEMG01000004.1"/>
</dbReference>
<dbReference type="Proteomes" id="UP000184203">
    <property type="component" value="Unassembled WGS sequence"/>
</dbReference>